<comment type="subcellular location">
    <subcellularLocation>
        <location evidence="1">Secreted</location>
    </subcellularLocation>
</comment>
<gene>
    <name evidence="4" type="ORF">IAG44_31750</name>
</gene>
<keyword evidence="5" id="KW-1185">Reference proteome</keyword>
<dbReference type="RefSeq" id="WP_187750514.1">
    <property type="nucleotide sequence ID" value="NZ_CP060828.1"/>
</dbReference>
<organism evidence="4 5">
    <name type="scientific">Streptomyces roseirectus</name>
    <dbReference type="NCBI Taxonomy" id="2768066"/>
    <lineage>
        <taxon>Bacteria</taxon>
        <taxon>Bacillati</taxon>
        <taxon>Actinomycetota</taxon>
        <taxon>Actinomycetes</taxon>
        <taxon>Kitasatosporales</taxon>
        <taxon>Streptomycetaceae</taxon>
        <taxon>Streptomyces</taxon>
    </lineage>
</organism>
<reference evidence="4 5" key="1">
    <citation type="submission" date="2020-08" db="EMBL/GenBank/DDBJ databases">
        <title>A novel species.</title>
        <authorList>
            <person name="Gao J."/>
        </authorList>
    </citation>
    <scope>NUCLEOTIDE SEQUENCE [LARGE SCALE GENOMIC DNA]</scope>
    <source>
        <strain evidence="4 5">CRXT-G-22</strain>
    </source>
</reference>
<dbReference type="KEGG" id="sroi:IAG44_31750"/>
<proteinExistence type="predicted"/>
<dbReference type="SUPFAM" id="SSF88713">
    <property type="entry name" value="Glycoside hydrolase/deacetylase"/>
    <property type="match status" value="1"/>
</dbReference>
<dbReference type="Proteomes" id="UP000516052">
    <property type="component" value="Chromosome"/>
</dbReference>
<dbReference type="PROSITE" id="PS51677">
    <property type="entry name" value="NODB"/>
    <property type="match status" value="1"/>
</dbReference>
<dbReference type="Gene3D" id="3.20.20.370">
    <property type="entry name" value="Glycoside hydrolase/deacetylase"/>
    <property type="match status" value="1"/>
</dbReference>
<keyword evidence="2" id="KW-0732">Signal</keyword>
<evidence type="ECO:0000256" key="1">
    <source>
        <dbReference type="ARBA" id="ARBA00004613"/>
    </source>
</evidence>
<dbReference type="InterPro" id="IPR051398">
    <property type="entry name" value="Polysacch_Deacetylase"/>
</dbReference>
<dbReference type="AlphaFoldDB" id="A0A7H0ILB2"/>
<accession>A0A7H0ILB2</accession>
<dbReference type="PANTHER" id="PTHR34216">
    <property type="match status" value="1"/>
</dbReference>
<dbReference type="InterPro" id="IPR002509">
    <property type="entry name" value="NODB_dom"/>
</dbReference>
<evidence type="ECO:0000313" key="4">
    <source>
        <dbReference type="EMBL" id="QNP73578.1"/>
    </source>
</evidence>
<dbReference type="Pfam" id="PF01522">
    <property type="entry name" value="Polysacc_deac_1"/>
    <property type="match status" value="1"/>
</dbReference>
<sequence>MTDTRVPILMYHAIADQPSPATRELSVTPEAFAHQMDLIAARGRTPLTTAGLAAHWRTNRPLPPRPVLITFDDGYEGVHRHALPSLAGHGFPATLFVSTGWIKGAHDTGGALDTMLDWPQIRQLADADVEIGGHSHSHPQLDQLDDTSLRTELTRCRDLLADQLGAPPVSFAYPYGYSDRRVRAAVRESGFAQALAVGNALAHRAQGPYALRRVTVRRRTSAAEFARLLDGDSLTRTFAGDRALTKGYALVRGARKTARRAVGALS</sequence>
<evidence type="ECO:0000259" key="3">
    <source>
        <dbReference type="PROSITE" id="PS51677"/>
    </source>
</evidence>
<dbReference type="EMBL" id="CP060828">
    <property type="protein sequence ID" value="QNP73578.1"/>
    <property type="molecule type" value="Genomic_DNA"/>
</dbReference>
<dbReference type="CDD" id="cd10918">
    <property type="entry name" value="CE4_NodB_like_5s_6s"/>
    <property type="match status" value="1"/>
</dbReference>
<dbReference type="InterPro" id="IPR011330">
    <property type="entry name" value="Glyco_hydro/deAcase_b/a-brl"/>
</dbReference>
<feature type="domain" description="NodB homology" evidence="3">
    <location>
        <begin position="65"/>
        <end position="266"/>
    </location>
</feature>
<protein>
    <submittedName>
        <fullName evidence="4">Polysaccharide deacetylase family protein</fullName>
    </submittedName>
</protein>
<dbReference type="GO" id="GO:0005576">
    <property type="term" value="C:extracellular region"/>
    <property type="evidence" value="ECO:0007669"/>
    <property type="project" value="UniProtKB-SubCell"/>
</dbReference>
<dbReference type="PANTHER" id="PTHR34216:SF3">
    <property type="entry name" value="POLY-BETA-1,6-N-ACETYL-D-GLUCOSAMINE N-DEACETYLASE"/>
    <property type="match status" value="1"/>
</dbReference>
<dbReference type="GO" id="GO:0005975">
    <property type="term" value="P:carbohydrate metabolic process"/>
    <property type="evidence" value="ECO:0007669"/>
    <property type="project" value="InterPro"/>
</dbReference>
<evidence type="ECO:0000256" key="2">
    <source>
        <dbReference type="ARBA" id="ARBA00022729"/>
    </source>
</evidence>
<name>A0A7H0ILB2_9ACTN</name>
<evidence type="ECO:0000313" key="5">
    <source>
        <dbReference type="Proteomes" id="UP000516052"/>
    </source>
</evidence>
<dbReference type="GO" id="GO:0016810">
    <property type="term" value="F:hydrolase activity, acting on carbon-nitrogen (but not peptide) bonds"/>
    <property type="evidence" value="ECO:0007669"/>
    <property type="project" value="InterPro"/>
</dbReference>